<dbReference type="PANTHER" id="PTHR34105:SF1">
    <property type="entry name" value="PROLINE-, GLUTAMIC ACID- AND LEUCINE-RICH PROTEIN 1"/>
    <property type="match status" value="1"/>
</dbReference>
<dbReference type="Proteomes" id="UP001153292">
    <property type="component" value="Chromosome 12"/>
</dbReference>
<proteinExistence type="predicted"/>
<evidence type="ECO:0000256" key="1">
    <source>
        <dbReference type="SAM" id="MobiDB-lite"/>
    </source>
</evidence>
<evidence type="ECO:0000313" key="3">
    <source>
        <dbReference type="Proteomes" id="UP001153292"/>
    </source>
</evidence>
<accession>A0ABN8AZ53</accession>
<keyword evidence="3" id="KW-1185">Reference proteome</keyword>
<dbReference type="InterPro" id="IPR016024">
    <property type="entry name" value="ARM-type_fold"/>
</dbReference>
<gene>
    <name evidence="2" type="ORF">CHILSU_LOCUS1725</name>
</gene>
<dbReference type="EMBL" id="OU963905">
    <property type="protein sequence ID" value="CAH0398604.1"/>
    <property type="molecule type" value="Genomic_DNA"/>
</dbReference>
<feature type="region of interest" description="Disordered" evidence="1">
    <location>
        <begin position="515"/>
        <end position="558"/>
    </location>
</feature>
<dbReference type="SUPFAM" id="SSF48371">
    <property type="entry name" value="ARM repeat"/>
    <property type="match status" value="1"/>
</dbReference>
<evidence type="ECO:0008006" key="4">
    <source>
        <dbReference type="Google" id="ProtNLM"/>
    </source>
</evidence>
<evidence type="ECO:0000313" key="2">
    <source>
        <dbReference type="EMBL" id="CAH0398604.1"/>
    </source>
</evidence>
<protein>
    <recommendedName>
        <fullName evidence="4">Pre-rRNA-processing protein RIX1 N-terminal domain-containing protein</fullName>
    </recommendedName>
</protein>
<reference evidence="2" key="1">
    <citation type="submission" date="2021-12" db="EMBL/GenBank/DDBJ databases">
        <authorList>
            <person name="King R."/>
        </authorList>
    </citation>
    <scope>NUCLEOTIDE SEQUENCE</scope>
</reference>
<name>A0ABN8AZ53_CHISP</name>
<organism evidence="2 3">
    <name type="scientific">Chilo suppressalis</name>
    <name type="common">Asiatic rice borer moth</name>
    <dbReference type="NCBI Taxonomy" id="168631"/>
    <lineage>
        <taxon>Eukaryota</taxon>
        <taxon>Metazoa</taxon>
        <taxon>Ecdysozoa</taxon>
        <taxon>Arthropoda</taxon>
        <taxon>Hexapoda</taxon>
        <taxon>Insecta</taxon>
        <taxon>Pterygota</taxon>
        <taxon>Neoptera</taxon>
        <taxon>Endopterygota</taxon>
        <taxon>Lepidoptera</taxon>
        <taxon>Glossata</taxon>
        <taxon>Ditrysia</taxon>
        <taxon>Pyraloidea</taxon>
        <taxon>Crambidae</taxon>
        <taxon>Crambinae</taxon>
        <taxon>Chilo</taxon>
    </lineage>
</organism>
<feature type="compositionally biased region" description="Acidic residues" evidence="1">
    <location>
        <begin position="525"/>
        <end position="537"/>
    </location>
</feature>
<sequence>MSHIFKKLHDVDPNNPDAIKDVLTTFFQGLSKYSETSNSKWLRALENIITRYPKYCSSHRNTIEEYLSNFVESTDDFIVIEAAKCAHAIQQVRPPQEKTATAKNCWREHLIVLCNVAHKLISKLFPNTVDMYKNVADSQKPLFESTSTSPLYTAFTEISSPTTQNNIVNKEHILSTKLKNVLIFLQAALVEIYPVAKPIQPQLILQLLVRALSVSSGSKINLDQSTVASIKIQALRTIDALSACLGSNLIPFSALIFKIAIQTLQWCTDNPNEESRKVRCAAYNSLARWLRRLKTHRIYGDSTAGRSWEETLTTNVIADITPARHLVQLTLNPQSTKNLSKKAKRRLANTMLQESSIAAHAPGEKNKTIISEATNDEVAIAALDFAETFILVCGLFFKPTTCKMLQERLVKECYNCDNHSLERSLSLLRALEALRKGGPSTVAPPTQYCLQLYSKLINSEQDQISRFCSEALLNIKMHLHCAPPSLSFALESQEKEKESKKRKKISEKNRAALAALLGKQRMPAEDNDTEEIIDISDEPTNKKTRTSTEMDKISVSSDSDDAMVIEDDVDEGEAINESPHNNDNNESSSEEIELVVEVDLTSNTHDKVTKDLEIQEVTDSNGKDVTNVENCEDDNVQVAETSENAAVTEENVVTDTRENVTQKSSDTNIHDLATQIPLNVSNDTVDNGRSPLSMEVSYDFPSTGKEKVTILDKIEDENLPSTNETDDIQITCGQVVVSSQDVEVEKIKENGVNENVEIKLNGDKTPEKELDTHELVESGTEKISAKDVNVDDMLADFVDEVVEENVTNA</sequence>
<dbReference type="PANTHER" id="PTHR34105">
    <property type="entry name" value="PROLINE-, GLUTAMIC ACID- AND LEUCINE-RICH PROTEIN 1"/>
    <property type="match status" value="1"/>
</dbReference>